<dbReference type="EMBL" id="BAABJO010000054">
    <property type="protein sequence ID" value="GAA5141634.1"/>
    <property type="molecule type" value="Genomic_DNA"/>
</dbReference>
<evidence type="ECO:0000313" key="2">
    <source>
        <dbReference type="EMBL" id="GAA5141634.1"/>
    </source>
</evidence>
<feature type="region of interest" description="Disordered" evidence="1">
    <location>
        <begin position="1"/>
        <end position="21"/>
    </location>
</feature>
<gene>
    <name evidence="2" type="ORF">GCM10023320_80900</name>
</gene>
<organism evidence="2 3">
    <name type="scientific">Pseudonocardia adelaidensis</name>
    <dbReference type="NCBI Taxonomy" id="648754"/>
    <lineage>
        <taxon>Bacteria</taxon>
        <taxon>Bacillati</taxon>
        <taxon>Actinomycetota</taxon>
        <taxon>Actinomycetes</taxon>
        <taxon>Pseudonocardiales</taxon>
        <taxon>Pseudonocardiaceae</taxon>
        <taxon>Pseudonocardia</taxon>
    </lineage>
</organism>
<keyword evidence="3" id="KW-1185">Reference proteome</keyword>
<reference evidence="3" key="1">
    <citation type="journal article" date="2019" name="Int. J. Syst. Evol. Microbiol.">
        <title>The Global Catalogue of Microorganisms (GCM) 10K type strain sequencing project: providing services to taxonomists for standard genome sequencing and annotation.</title>
        <authorList>
            <consortium name="The Broad Institute Genomics Platform"/>
            <consortium name="The Broad Institute Genome Sequencing Center for Infectious Disease"/>
            <person name="Wu L."/>
            <person name="Ma J."/>
        </authorList>
    </citation>
    <scope>NUCLEOTIDE SEQUENCE [LARGE SCALE GENOMIC DNA]</scope>
    <source>
        <strain evidence="3">JCM 18302</strain>
    </source>
</reference>
<proteinExistence type="predicted"/>
<evidence type="ECO:0000256" key="1">
    <source>
        <dbReference type="SAM" id="MobiDB-lite"/>
    </source>
</evidence>
<protein>
    <submittedName>
        <fullName evidence="2">Uncharacterized protein</fullName>
    </submittedName>
</protein>
<name>A0ABP9P6U1_9PSEU</name>
<comment type="caution">
    <text evidence="2">The sequence shown here is derived from an EMBL/GenBank/DDBJ whole genome shotgun (WGS) entry which is preliminary data.</text>
</comment>
<evidence type="ECO:0000313" key="3">
    <source>
        <dbReference type="Proteomes" id="UP001500804"/>
    </source>
</evidence>
<accession>A0ABP9P6U1</accession>
<sequence length="93" mass="10207">MDWRGLERAVESTSISDQAEAVDESVRPQFLAANHSLLPPGATLAINERTFAEIDADIATVSATTTGPESAEWELTLLRQDDGSWLIYSTSRR</sequence>
<dbReference type="Proteomes" id="UP001500804">
    <property type="component" value="Unassembled WGS sequence"/>
</dbReference>
<feature type="compositionally biased region" description="Basic and acidic residues" evidence="1">
    <location>
        <begin position="1"/>
        <end position="10"/>
    </location>
</feature>